<gene>
    <name evidence="3" type="ORF">ACKI1S_36465</name>
</gene>
<keyword evidence="2" id="KW-0472">Membrane</keyword>
<protein>
    <recommendedName>
        <fullName evidence="5">GtrA family protein</fullName>
    </recommendedName>
</protein>
<evidence type="ECO:0000313" key="4">
    <source>
        <dbReference type="Proteomes" id="UP001631993"/>
    </source>
</evidence>
<dbReference type="EMBL" id="JBJVNE010000022">
    <property type="protein sequence ID" value="MFM9651634.1"/>
    <property type="molecule type" value="Genomic_DNA"/>
</dbReference>
<proteinExistence type="predicted"/>
<accession>A0ABW9IX55</accession>
<feature type="compositionally biased region" description="Gly residues" evidence="1">
    <location>
        <begin position="178"/>
        <end position="188"/>
    </location>
</feature>
<feature type="region of interest" description="Disordered" evidence="1">
    <location>
        <begin position="169"/>
        <end position="189"/>
    </location>
</feature>
<reference evidence="3 4" key="1">
    <citation type="submission" date="2024-12" db="EMBL/GenBank/DDBJ databases">
        <title>Forecasting of Potato common scab and diversities of Pathogenic streptomyces spp. in china.</title>
        <authorList>
            <person name="Handique U."/>
            <person name="Wu J."/>
        </authorList>
    </citation>
    <scope>NUCLEOTIDE SEQUENCE [LARGE SCALE GENOMIC DNA]</scope>
    <source>
        <strain evidence="3 4">ZRIMU1585</strain>
    </source>
</reference>
<feature type="transmembrane region" description="Helical" evidence="2">
    <location>
        <begin position="137"/>
        <end position="157"/>
    </location>
</feature>
<feature type="transmembrane region" description="Helical" evidence="2">
    <location>
        <begin position="39"/>
        <end position="61"/>
    </location>
</feature>
<name>A0ABW9IX55_STRGJ</name>
<dbReference type="RefSeq" id="WP_365273041.1">
    <property type="nucleotide sequence ID" value="NZ_JBJVMW010000013.1"/>
</dbReference>
<feature type="transmembrane region" description="Helical" evidence="2">
    <location>
        <begin position="102"/>
        <end position="125"/>
    </location>
</feature>
<keyword evidence="4" id="KW-1185">Reference proteome</keyword>
<keyword evidence="2" id="KW-1133">Transmembrane helix</keyword>
<feature type="transmembrane region" description="Helical" evidence="2">
    <location>
        <begin position="67"/>
        <end position="90"/>
    </location>
</feature>
<evidence type="ECO:0000256" key="2">
    <source>
        <dbReference type="SAM" id="Phobius"/>
    </source>
</evidence>
<organism evidence="3 4">
    <name type="scientific">Streptomyces galilaeus</name>
    <dbReference type="NCBI Taxonomy" id="33899"/>
    <lineage>
        <taxon>Bacteria</taxon>
        <taxon>Bacillati</taxon>
        <taxon>Actinomycetota</taxon>
        <taxon>Actinomycetes</taxon>
        <taxon>Kitasatosporales</taxon>
        <taxon>Streptomycetaceae</taxon>
        <taxon>Streptomyces</taxon>
    </lineage>
</organism>
<evidence type="ECO:0008006" key="5">
    <source>
        <dbReference type="Google" id="ProtNLM"/>
    </source>
</evidence>
<comment type="caution">
    <text evidence="3">The sequence shown here is derived from an EMBL/GenBank/DDBJ whole genome shotgun (WGS) entry which is preliminary data.</text>
</comment>
<dbReference type="Proteomes" id="UP001631993">
    <property type="component" value="Unassembled WGS sequence"/>
</dbReference>
<evidence type="ECO:0000313" key="3">
    <source>
        <dbReference type="EMBL" id="MFM9651634.1"/>
    </source>
</evidence>
<evidence type="ECO:0000256" key="1">
    <source>
        <dbReference type="SAM" id="MobiDB-lite"/>
    </source>
</evidence>
<feature type="region of interest" description="Disordered" evidence="1">
    <location>
        <begin position="1"/>
        <end position="30"/>
    </location>
</feature>
<sequence length="210" mass="20910">MSPVQSKPQQPQPQSAHEVLPTDGTTATGPTAPGPLASFVRFVICGGGVGLLSGAVVPLLATLMPWALANAVITVASTLLCTELHALFTFGTGRRAGWRRHLQSAGSATAAYGVTCAAMFGLYALQSSPGLLTQQAVYLGAAALAGTGRFLVLRLFVFADGARKGTAASAQGEAAAGPKGGTASGPRGGTAVPTAVVPSALTRPVLAVAC</sequence>
<keyword evidence="2" id="KW-0812">Transmembrane</keyword>